<protein>
    <submittedName>
        <fullName evidence="1">Uncharacterized protein</fullName>
    </submittedName>
</protein>
<dbReference type="Proteomes" id="UP000287651">
    <property type="component" value="Unassembled WGS sequence"/>
</dbReference>
<dbReference type="EMBL" id="AMZH03004503">
    <property type="protein sequence ID" value="RRT69006.1"/>
    <property type="molecule type" value="Genomic_DNA"/>
</dbReference>
<dbReference type="AlphaFoldDB" id="A0A426ZYE1"/>
<sequence length="81" mass="9087">MLRSFFCCLVKGMRGFEERVAEKVWVVEFYQILNANVGGSGRLIDLRLGVDVGGDILKHLWELLGWMEVVEMAVGAAGMRL</sequence>
<proteinExistence type="predicted"/>
<evidence type="ECO:0000313" key="2">
    <source>
        <dbReference type="Proteomes" id="UP000287651"/>
    </source>
</evidence>
<reference evidence="1 2" key="1">
    <citation type="journal article" date="2014" name="Agronomy (Basel)">
        <title>A Draft Genome Sequence for Ensete ventricosum, the Drought-Tolerant Tree Against Hunger.</title>
        <authorList>
            <person name="Harrison J."/>
            <person name="Moore K.A."/>
            <person name="Paszkiewicz K."/>
            <person name="Jones T."/>
            <person name="Grant M."/>
            <person name="Ambacheew D."/>
            <person name="Muzemil S."/>
            <person name="Studholme D.J."/>
        </authorList>
    </citation>
    <scope>NUCLEOTIDE SEQUENCE [LARGE SCALE GENOMIC DNA]</scope>
</reference>
<gene>
    <name evidence="1" type="ORF">B296_00021602</name>
</gene>
<name>A0A426ZYE1_ENSVE</name>
<organism evidence="1 2">
    <name type="scientific">Ensete ventricosum</name>
    <name type="common">Abyssinian banana</name>
    <name type="synonym">Musa ensete</name>
    <dbReference type="NCBI Taxonomy" id="4639"/>
    <lineage>
        <taxon>Eukaryota</taxon>
        <taxon>Viridiplantae</taxon>
        <taxon>Streptophyta</taxon>
        <taxon>Embryophyta</taxon>
        <taxon>Tracheophyta</taxon>
        <taxon>Spermatophyta</taxon>
        <taxon>Magnoliopsida</taxon>
        <taxon>Liliopsida</taxon>
        <taxon>Zingiberales</taxon>
        <taxon>Musaceae</taxon>
        <taxon>Ensete</taxon>
    </lineage>
</organism>
<comment type="caution">
    <text evidence="1">The sequence shown here is derived from an EMBL/GenBank/DDBJ whole genome shotgun (WGS) entry which is preliminary data.</text>
</comment>
<evidence type="ECO:0000313" key="1">
    <source>
        <dbReference type="EMBL" id="RRT69006.1"/>
    </source>
</evidence>
<accession>A0A426ZYE1</accession>